<accession>A0ABR2FMM7</accession>
<feature type="region of interest" description="Disordered" evidence="1">
    <location>
        <begin position="32"/>
        <end position="66"/>
    </location>
</feature>
<organism evidence="2 3">
    <name type="scientific">Hibiscus sabdariffa</name>
    <name type="common">roselle</name>
    <dbReference type="NCBI Taxonomy" id="183260"/>
    <lineage>
        <taxon>Eukaryota</taxon>
        <taxon>Viridiplantae</taxon>
        <taxon>Streptophyta</taxon>
        <taxon>Embryophyta</taxon>
        <taxon>Tracheophyta</taxon>
        <taxon>Spermatophyta</taxon>
        <taxon>Magnoliopsida</taxon>
        <taxon>eudicotyledons</taxon>
        <taxon>Gunneridae</taxon>
        <taxon>Pentapetalae</taxon>
        <taxon>rosids</taxon>
        <taxon>malvids</taxon>
        <taxon>Malvales</taxon>
        <taxon>Malvaceae</taxon>
        <taxon>Malvoideae</taxon>
        <taxon>Hibiscus</taxon>
    </lineage>
</organism>
<sequence length="66" mass="7797">MKNLMREEAETMRICRSKRGWAEKAKIERSANALPSLQKMMKLKRSGKEQSKPSKEWREIEESTTK</sequence>
<dbReference type="Proteomes" id="UP001472677">
    <property type="component" value="Unassembled WGS sequence"/>
</dbReference>
<keyword evidence="3" id="KW-1185">Reference proteome</keyword>
<evidence type="ECO:0000256" key="1">
    <source>
        <dbReference type="SAM" id="MobiDB-lite"/>
    </source>
</evidence>
<protein>
    <submittedName>
        <fullName evidence="2">Uncharacterized protein</fullName>
    </submittedName>
</protein>
<evidence type="ECO:0000313" key="3">
    <source>
        <dbReference type="Proteomes" id="UP001472677"/>
    </source>
</evidence>
<dbReference type="EMBL" id="JBBPBM010000006">
    <property type="protein sequence ID" value="KAK8581976.1"/>
    <property type="molecule type" value="Genomic_DNA"/>
</dbReference>
<reference evidence="2 3" key="1">
    <citation type="journal article" date="2024" name="G3 (Bethesda)">
        <title>Genome assembly of Hibiscus sabdariffa L. provides insights into metabolisms of medicinal natural products.</title>
        <authorList>
            <person name="Kim T."/>
        </authorList>
    </citation>
    <scope>NUCLEOTIDE SEQUENCE [LARGE SCALE GENOMIC DNA]</scope>
    <source>
        <strain evidence="2">TK-2024</strain>
        <tissue evidence="2">Old leaves</tissue>
    </source>
</reference>
<feature type="compositionally biased region" description="Basic and acidic residues" evidence="1">
    <location>
        <begin position="46"/>
        <end position="66"/>
    </location>
</feature>
<comment type="caution">
    <text evidence="2">The sequence shown here is derived from an EMBL/GenBank/DDBJ whole genome shotgun (WGS) entry which is preliminary data.</text>
</comment>
<name>A0ABR2FMM7_9ROSI</name>
<gene>
    <name evidence="2" type="ORF">V6N12_072176</name>
</gene>
<proteinExistence type="predicted"/>
<evidence type="ECO:0000313" key="2">
    <source>
        <dbReference type="EMBL" id="KAK8581976.1"/>
    </source>
</evidence>